<protein>
    <submittedName>
        <fullName evidence="1">Uncharacterized protein</fullName>
    </submittedName>
</protein>
<sequence length="158" mass="16938">MLGVCYGATCWNTACLLEGRYRGRHAAQRGGESDAHMGTENLTTQDKVHKRCGQYSAASESKRVHLHYNGQAPRGDGPTSRCRRAGEPARPQAECSLLSASSCLLLPPPASSCLLLPLSVDSTSACLFLSRPSPCHHGLLLAGLRLNNLPLCPEELLT</sequence>
<dbReference type="Proteomes" id="UP000094455">
    <property type="component" value="Unassembled WGS sequence"/>
</dbReference>
<reference evidence="1 2" key="1">
    <citation type="journal article" date="2016" name="Proc. Natl. Acad. Sci. U.S.A.">
        <title>Comparative genomics of biotechnologically important yeasts.</title>
        <authorList>
            <person name="Riley R."/>
            <person name="Haridas S."/>
            <person name="Wolfe K.H."/>
            <person name="Lopes M.R."/>
            <person name="Hittinger C.T."/>
            <person name="Goeker M."/>
            <person name="Salamov A.A."/>
            <person name="Wisecaver J.H."/>
            <person name="Long T.M."/>
            <person name="Calvey C.H."/>
            <person name="Aerts A.L."/>
            <person name="Barry K.W."/>
            <person name="Choi C."/>
            <person name="Clum A."/>
            <person name="Coughlan A.Y."/>
            <person name="Deshpande S."/>
            <person name="Douglass A.P."/>
            <person name="Hanson S.J."/>
            <person name="Klenk H.-P."/>
            <person name="LaButti K.M."/>
            <person name="Lapidus A."/>
            <person name="Lindquist E.A."/>
            <person name="Lipzen A.M."/>
            <person name="Meier-Kolthoff J.P."/>
            <person name="Ohm R.A."/>
            <person name="Otillar R.P."/>
            <person name="Pangilinan J.L."/>
            <person name="Peng Y."/>
            <person name="Rokas A."/>
            <person name="Rosa C.A."/>
            <person name="Scheuner C."/>
            <person name="Sibirny A.A."/>
            <person name="Slot J.C."/>
            <person name="Stielow J.B."/>
            <person name="Sun H."/>
            <person name="Kurtzman C.P."/>
            <person name="Blackwell M."/>
            <person name="Grigoriev I.V."/>
            <person name="Jeffries T.W."/>
        </authorList>
    </citation>
    <scope>NUCLEOTIDE SEQUENCE [LARGE SCALE GENOMIC DNA]</scope>
    <source>
        <strain evidence="1 2">NRRL Y-2026</strain>
    </source>
</reference>
<organism evidence="1 2">
    <name type="scientific">Pichia membranifaciens NRRL Y-2026</name>
    <dbReference type="NCBI Taxonomy" id="763406"/>
    <lineage>
        <taxon>Eukaryota</taxon>
        <taxon>Fungi</taxon>
        <taxon>Dikarya</taxon>
        <taxon>Ascomycota</taxon>
        <taxon>Saccharomycotina</taxon>
        <taxon>Pichiomycetes</taxon>
        <taxon>Pichiales</taxon>
        <taxon>Pichiaceae</taxon>
        <taxon>Pichia</taxon>
    </lineage>
</organism>
<keyword evidence="2" id="KW-1185">Reference proteome</keyword>
<dbReference type="RefSeq" id="XP_019019239.1">
    <property type="nucleotide sequence ID" value="XM_019159916.1"/>
</dbReference>
<dbReference type="GeneID" id="30176603"/>
<accession>A0A1E3NQ10</accession>
<dbReference type="EMBL" id="KV454002">
    <property type="protein sequence ID" value="ODQ48126.1"/>
    <property type="molecule type" value="Genomic_DNA"/>
</dbReference>
<gene>
    <name evidence="1" type="ORF">PICMEDRAFT_123434</name>
</gene>
<name>A0A1E3NQ10_9ASCO</name>
<evidence type="ECO:0000313" key="1">
    <source>
        <dbReference type="EMBL" id="ODQ48126.1"/>
    </source>
</evidence>
<dbReference type="AlphaFoldDB" id="A0A1E3NQ10"/>
<proteinExistence type="predicted"/>
<evidence type="ECO:0000313" key="2">
    <source>
        <dbReference type="Proteomes" id="UP000094455"/>
    </source>
</evidence>